<dbReference type="OrthoDB" id="123448at2"/>
<feature type="transmembrane region" description="Helical" evidence="1">
    <location>
        <begin position="37"/>
        <end position="56"/>
    </location>
</feature>
<dbReference type="EMBL" id="SHKW01000002">
    <property type="protein sequence ID" value="RZU35702.1"/>
    <property type="molecule type" value="Genomic_DNA"/>
</dbReference>
<keyword evidence="3" id="KW-1185">Reference proteome</keyword>
<dbReference type="AlphaFoldDB" id="A0A4Q7YEA8"/>
<comment type="caution">
    <text evidence="2">The sequence shown here is derived from an EMBL/GenBank/DDBJ whole genome shotgun (WGS) entry which is preliminary data.</text>
</comment>
<evidence type="ECO:0000313" key="3">
    <source>
        <dbReference type="Proteomes" id="UP000292958"/>
    </source>
</evidence>
<dbReference type="Proteomes" id="UP000292958">
    <property type="component" value="Unassembled WGS sequence"/>
</dbReference>
<evidence type="ECO:0000313" key="2">
    <source>
        <dbReference type="EMBL" id="RZU35702.1"/>
    </source>
</evidence>
<name>A0A4Q7YEA8_9BACT</name>
<proteinExistence type="predicted"/>
<accession>A0A4Q7YEA8</accession>
<sequence>MNDETSNSVFINLLQIGAAAAGSFIFFFFVVPNQPGRGGAAVVFALGGIMAMRACWNLSHHASFWLTLAAIFAIQGGLVFFLPWSTERFPGIILLPLGLADFVIVYGILKLVHKFHTHGS</sequence>
<feature type="transmembrane region" description="Helical" evidence="1">
    <location>
        <begin position="89"/>
        <end position="109"/>
    </location>
</feature>
<keyword evidence="1" id="KW-1133">Transmembrane helix</keyword>
<evidence type="ECO:0000256" key="1">
    <source>
        <dbReference type="SAM" id="Phobius"/>
    </source>
</evidence>
<protein>
    <submittedName>
        <fullName evidence="2">Uncharacterized protein</fullName>
    </submittedName>
</protein>
<feature type="transmembrane region" description="Helical" evidence="1">
    <location>
        <begin position="9"/>
        <end position="31"/>
    </location>
</feature>
<keyword evidence="1" id="KW-0812">Transmembrane</keyword>
<keyword evidence="1" id="KW-0472">Membrane</keyword>
<reference evidence="2 3" key="1">
    <citation type="submission" date="2019-02" db="EMBL/GenBank/DDBJ databases">
        <title>Genomic Encyclopedia of Archaeal and Bacterial Type Strains, Phase II (KMG-II): from individual species to whole genera.</title>
        <authorList>
            <person name="Goeker M."/>
        </authorList>
    </citation>
    <scope>NUCLEOTIDE SEQUENCE [LARGE SCALE GENOMIC DNA]</scope>
    <source>
        <strain evidence="2 3">DSM 18101</strain>
    </source>
</reference>
<feature type="transmembrane region" description="Helical" evidence="1">
    <location>
        <begin position="63"/>
        <end position="83"/>
    </location>
</feature>
<dbReference type="RefSeq" id="WP_130424139.1">
    <property type="nucleotide sequence ID" value="NZ_SHKW01000002.1"/>
</dbReference>
<organism evidence="2 3">
    <name type="scientific">Edaphobacter modestus</name>
    <dbReference type="NCBI Taxonomy" id="388466"/>
    <lineage>
        <taxon>Bacteria</taxon>
        <taxon>Pseudomonadati</taxon>
        <taxon>Acidobacteriota</taxon>
        <taxon>Terriglobia</taxon>
        <taxon>Terriglobales</taxon>
        <taxon>Acidobacteriaceae</taxon>
        <taxon>Edaphobacter</taxon>
    </lineage>
</organism>
<gene>
    <name evidence="2" type="ORF">BDD14_5794</name>
</gene>